<evidence type="ECO:0000313" key="5">
    <source>
        <dbReference type="Proteomes" id="UP000469125"/>
    </source>
</evidence>
<dbReference type="EMBL" id="WOCA01000014">
    <property type="protein sequence ID" value="MUK89828.1"/>
    <property type="molecule type" value="Genomic_DNA"/>
</dbReference>
<evidence type="ECO:0000256" key="1">
    <source>
        <dbReference type="ARBA" id="ARBA00022679"/>
    </source>
</evidence>
<reference evidence="4 5" key="1">
    <citation type="submission" date="2019-11" db="EMBL/GenBank/DDBJ databases">
        <authorList>
            <person name="Li X."/>
        </authorList>
    </citation>
    <scope>NUCLEOTIDE SEQUENCE [LARGE SCALE GENOMIC DNA]</scope>
    <source>
        <strain evidence="4 5">L9</strain>
    </source>
</reference>
<dbReference type="CDD" id="cd01448">
    <property type="entry name" value="TST_Repeat_1"/>
    <property type="match status" value="1"/>
</dbReference>
<feature type="domain" description="Rhodanese" evidence="3">
    <location>
        <begin position="164"/>
        <end position="274"/>
    </location>
</feature>
<dbReference type="PROSITE" id="PS00380">
    <property type="entry name" value="RHODANESE_1"/>
    <property type="match status" value="1"/>
</dbReference>
<keyword evidence="2" id="KW-0677">Repeat</keyword>
<keyword evidence="1 4" id="KW-0808">Transferase</keyword>
<sequence>MLMRVEQLVDRLNNHEDETVVVDVRFQLNDTDAGRKAYVEGHIPGAVYLDLNKDLSGEVQKHGGNHPLPDSNEFSSKLGEIGIDHGTTVVVYDQQNDMFASRLWWLLQYMGHEKVYVLDGGYQCWVKQGNKVSVEIPTYAKKNFIPKVNEDEVVDIRKIKENIMSSNAVLIDSRSKERYLGKVEPLYAKAGHIPGARNFFWKEVLHEDGSWKDEDTLKEHFSSLDKGAEIIVSCGSGVSACPNILALKRIGFTNVKLYPGSYSDWISYEENRVETKDE</sequence>
<dbReference type="SMART" id="SM00450">
    <property type="entry name" value="RHOD"/>
    <property type="match status" value="2"/>
</dbReference>
<dbReference type="InterPro" id="IPR001307">
    <property type="entry name" value="Thiosulphate_STrfase_CS"/>
</dbReference>
<name>A0A6N8FQH1_9BACI</name>
<dbReference type="SUPFAM" id="SSF52821">
    <property type="entry name" value="Rhodanese/Cell cycle control phosphatase"/>
    <property type="match status" value="2"/>
</dbReference>
<dbReference type="PANTHER" id="PTHR11364:SF27">
    <property type="entry name" value="SULFURTRANSFERASE"/>
    <property type="match status" value="1"/>
</dbReference>
<accession>A0A6N8FQH1</accession>
<dbReference type="PANTHER" id="PTHR11364">
    <property type="entry name" value="THIOSULFATE SULFERTANSFERASE"/>
    <property type="match status" value="1"/>
</dbReference>
<evidence type="ECO:0000259" key="3">
    <source>
        <dbReference type="PROSITE" id="PS50206"/>
    </source>
</evidence>
<dbReference type="GO" id="GO:0004792">
    <property type="term" value="F:thiosulfate-cyanide sulfurtransferase activity"/>
    <property type="evidence" value="ECO:0007669"/>
    <property type="project" value="InterPro"/>
</dbReference>
<organism evidence="4 5">
    <name type="scientific">Ornithinibacillus caprae</name>
    <dbReference type="NCBI Taxonomy" id="2678566"/>
    <lineage>
        <taxon>Bacteria</taxon>
        <taxon>Bacillati</taxon>
        <taxon>Bacillota</taxon>
        <taxon>Bacilli</taxon>
        <taxon>Bacillales</taxon>
        <taxon>Bacillaceae</taxon>
        <taxon>Ornithinibacillus</taxon>
    </lineage>
</organism>
<keyword evidence="5" id="KW-1185">Reference proteome</keyword>
<dbReference type="Pfam" id="PF00581">
    <property type="entry name" value="Rhodanese"/>
    <property type="match status" value="2"/>
</dbReference>
<evidence type="ECO:0000313" key="4">
    <source>
        <dbReference type="EMBL" id="MUK89828.1"/>
    </source>
</evidence>
<gene>
    <name evidence="4" type="ORF">GMD78_15775</name>
</gene>
<feature type="domain" description="Rhodanese" evidence="3">
    <location>
        <begin position="15"/>
        <end position="134"/>
    </location>
</feature>
<dbReference type="InterPro" id="IPR036873">
    <property type="entry name" value="Rhodanese-like_dom_sf"/>
</dbReference>
<evidence type="ECO:0000256" key="2">
    <source>
        <dbReference type="ARBA" id="ARBA00022737"/>
    </source>
</evidence>
<dbReference type="Gene3D" id="3.40.250.10">
    <property type="entry name" value="Rhodanese-like domain"/>
    <property type="match status" value="2"/>
</dbReference>
<dbReference type="CDD" id="cd01449">
    <property type="entry name" value="TST_Repeat_2"/>
    <property type="match status" value="1"/>
</dbReference>
<dbReference type="InterPro" id="IPR001763">
    <property type="entry name" value="Rhodanese-like_dom"/>
</dbReference>
<dbReference type="AlphaFoldDB" id="A0A6N8FQH1"/>
<dbReference type="PROSITE" id="PS50206">
    <property type="entry name" value="RHODANESE_3"/>
    <property type="match status" value="2"/>
</dbReference>
<comment type="caution">
    <text evidence="4">The sequence shown here is derived from an EMBL/GenBank/DDBJ whole genome shotgun (WGS) entry which is preliminary data.</text>
</comment>
<proteinExistence type="predicted"/>
<dbReference type="InterPro" id="IPR045078">
    <property type="entry name" value="TST/MPST-like"/>
</dbReference>
<dbReference type="FunFam" id="3.40.250.10:FF:000035">
    <property type="entry name" value="Thiosulfate sulfurtransferase"/>
    <property type="match status" value="1"/>
</dbReference>
<protein>
    <submittedName>
        <fullName evidence="4">Sulfurtransferase</fullName>
    </submittedName>
</protein>
<dbReference type="RefSeq" id="WP_155670024.1">
    <property type="nucleotide sequence ID" value="NZ_WOCA01000014.1"/>
</dbReference>
<dbReference type="Proteomes" id="UP000469125">
    <property type="component" value="Unassembled WGS sequence"/>
</dbReference>